<accession>A0A0M2SW06</accession>
<evidence type="ECO:0000313" key="1">
    <source>
        <dbReference type="EMBL" id="KKK38759.1"/>
    </source>
</evidence>
<reference evidence="1 2" key="1">
    <citation type="submission" date="2015-04" db="EMBL/GenBank/DDBJ databases">
        <title>Taxonomic description and genome sequence of Bacillus campisalis sp. nov., a novel member of the genus Bacillus isolated from solar saltern.</title>
        <authorList>
            <person name="Mathan Kumar R."/>
            <person name="Kaur G."/>
            <person name="Kumar A."/>
            <person name="Singh N.K."/>
            <person name="Kaur N."/>
            <person name="Kumar N."/>
            <person name="Mayilraj S."/>
        </authorList>
    </citation>
    <scope>NUCLEOTIDE SEQUENCE [LARGE SCALE GENOMIC DNA]</scope>
    <source>
        <strain evidence="1 2">SA2-6</strain>
    </source>
</reference>
<evidence type="ECO:0000313" key="2">
    <source>
        <dbReference type="Proteomes" id="UP000034166"/>
    </source>
</evidence>
<proteinExistence type="predicted"/>
<dbReference type="Proteomes" id="UP000034166">
    <property type="component" value="Unassembled WGS sequence"/>
</dbReference>
<dbReference type="AlphaFoldDB" id="A0A0M2SW06"/>
<protein>
    <submittedName>
        <fullName evidence="1">Uncharacterized protein</fullName>
    </submittedName>
</protein>
<gene>
    <name evidence="1" type="ORF">WQ57_07165</name>
</gene>
<sequence>MKQSAEQEGSLAGMKNDRCDIKKGGKEMKRSLAVLCGSLLVLLLFLAPGSAVLAAEEPCECESLKPLQGAERNKIVAGLISGDVFKNVRAELLSQGFKWSGAGAIEVIKTEMPGFGPVTMVGAAFVNPDGKTERHVFINGAYAGPAPEGPHTH</sequence>
<organism evidence="1 2">
    <name type="scientific">Mesobacillus campisalis</name>
    <dbReference type="NCBI Taxonomy" id="1408103"/>
    <lineage>
        <taxon>Bacteria</taxon>
        <taxon>Bacillati</taxon>
        <taxon>Bacillota</taxon>
        <taxon>Bacilli</taxon>
        <taxon>Bacillales</taxon>
        <taxon>Bacillaceae</taxon>
        <taxon>Mesobacillus</taxon>
    </lineage>
</organism>
<comment type="caution">
    <text evidence="1">The sequence shown here is derived from an EMBL/GenBank/DDBJ whole genome shotgun (WGS) entry which is preliminary data.</text>
</comment>
<name>A0A0M2SW06_9BACI</name>
<dbReference type="PATRIC" id="fig|1408103.3.peg.1609"/>
<keyword evidence="2" id="KW-1185">Reference proteome</keyword>
<dbReference type="EMBL" id="LAYY01000006">
    <property type="protein sequence ID" value="KKK38759.1"/>
    <property type="molecule type" value="Genomic_DNA"/>
</dbReference>